<proteinExistence type="predicted"/>
<dbReference type="OMA" id="MLMANMM"/>
<dbReference type="InterPro" id="IPR036412">
    <property type="entry name" value="HAD-like_sf"/>
</dbReference>
<dbReference type="NCBIfam" id="TIGR01668">
    <property type="entry name" value="YqeG_hyp_ppase"/>
    <property type="match status" value="1"/>
</dbReference>
<dbReference type="SUPFAM" id="SSF56784">
    <property type="entry name" value="HAD-like"/>
    <property type="match status" value="1"/>
</dbReference>
<sequence>MGQSFNLNGILNSFKILTNPSLLIPQIKVNNFAHINFLKLKERGIKLVILDKDNCITKPYSLELEPEFKKPMSELKSNIDNVIILSNSAGSSDDKNYTQLESIESNLQIKVFKHTQKKPLGGEEINAAYPHLKPSEIAMVGDRLLTDIMFANLNGYLGIHTQKVLSLKGDNWFAIKIRNLEYKLLDLFEYKLKLKPIEHSYFTNKNK</sequence>
<organism evidence="1 2">
    <name type="scientific">Conidiobolus coronatus (strain ATCC 28846 / CBS 209.66 / NRRL 28638)</name>
    <name type="common">Delacroixia coronata</name>
    <dbReference type="NCBI Taxonomy" id="796925"/>
    <lineage>
        <taxon>Eukaryota</taxon>
        <taxon>Fungi</taxon>
        <taxon>Fungi incertae sedis</taxon>
        <taxon>Zoopagomycota</taxon>
        <taxon>Entomophthoromycotina</taxon>
        <taxon>Entomophthoromycetes</taxon>
        <taxon>Entomophthorales</taxon>
        <taxon>Ancylistaceae</taxon>
        <taxon>Conidiobolus</taxon>
    </lineage>
</organism>
<dbReference type="InterPro" id="IPR006549">
    <property type="entry name" value="HAD-SF_hydro_IIIA"/>
</dbReference>
<dbReference type="OrthoDB" id="198652at2759"/>
<dbReference type="NCBIfam" id="TIGR01662">
    <property type="entry name" value="HAD-SF-IIIA"/>
    <property type="match status" value="1"/>
</dbReference>
<dbReference type="InterPro" id="IPR027706">
    <property type="entry name" value="PGP_Pase"/>
</dbReference>
<name>A0A137PIM6_CONC2</name>
<dbReference type="Proteomes" id="UP000070444">
    <property type="component" value="Unassembled WGS sequence"/>
</dbReference>
<dbReference type="GO" id="GO:0032049">
    <property type="term" value="P:cardiolipin biosynthetic process"/>
    <property type="evidence" value="ECO:0007669"/>
    <property type="project" value="EnsemblFungi"/>
</dbReference>
<dbReference type="Pfam" id="PF09419">
    <property type="entry name" value="PGP_phosphatase"/>
    <property type="match status" value="1"/>
</dbReference>
<dbReference type="EMBL" id="KQ964420">
    <property type="protein sequence ID" value="KXN74791.1"/>
    <property type="molecule type" value="Genomic_DNA"/>
</dbReference>
<dbReference type="InterPro" id="IPR010021">
    <property type="entry name" value="PGPP1/Gep4"/>
</dbReference>
<gene>
    <name evidence="1" type="ORF">CONCODRAFT_2119</name>
</gene>
<dbReference type="Gene3D" id="3.40.50.1000">
    <property type="entry name" value="HAD superfamily/HAD-like"/>
    <property type="match status" value="1"/>
</dbReference>
<keyword evidence="2" id="KW-1185">Reference proteome</keyword>
<dbReference type="PANTHER" id="PTHR19288">
    <property type="entry name" value="4-NITROPHENYLPHOSPHATASE-RELATED"/>
    <property type="match status" value="1"/>
</dbReference>
<dbReference type="AlphaFoldDB" id="A0A137PIM6"/>
<dbReference type="PANTHER" id="PTHR19288:SF25">
    <property type="entry name" value="PHOSPHATIDYLGLYCEROPHOSPHATASE GEP4, MITOCHONDRIAL"/>
    <property type="match status" value="1"/>
</dbReference>
<evidence type="ECO:0000313" key="2">
    <source>
        <dbReference type="Proteomes" id="UP000070444"/>
    </source>
</evidence>
<protein>
    <submittedName>
        <fullName evidence="1">HAD-superfamily phosphatase</fullName>
    </submittedName>
</protein>
<dbReference type="GO" id="GO:0008962">
    <property type="term" value="F:phosphatidylglycerophosphatase activity"/>
    <property type="evidence" value="ECO:0007669"/>
    <property type="project" value="EnsemblFungi"/>
</dbReference>
<dbReference type="InterPro" id="IPR023214">
    <property type="entry name" value="HAD_sf"/>
</dbReference>
<dbReference type="GO" id="GO:0005759">
    <property type="term" value="C:mitochondrial matrix"/>
    <property type="evidence" value="ECO:0007669"/>
    <property type="project" value="EnsemblFungi"/>
</dbReference>
<dbReference type="STRING" id="796925.A0A137PIM6"/>
<dbReference type="GO" id="GO:0031314">
    <property type="term" value="C:extrinsic component of mitochondrial inner membrane"/>
    <property type="evidence" value="ECO:0007669"/>
    <property type="project" value="EnsemblFungi"/>
</dbReference>
<reference evidence="1 2" key="1">
    <citation type="journal article" date="2015" name="Genome Biol. Evol.">
        <title>Phylogenomic analyses indicate that early fungi evolved digesting cell walls of algal ancestors of land plants.</title>
        <authorList>
            <person name="Chang Y."/>
            <person name="Wang S."/>
            <person name="Sekimoto S."/>
            <person name="Aerts A.L."/>
            <person name="Choi C."/>
            <person name="Clum A."/>
            <person name="LaButti K.M."/>
            <person name="Lindquist E.A."/>
            <person name="Yee Ngan C."/>
            <person name="Ohm R.A."/>
            <person name="Salamov A.A."/>
            <person name="Grigoriev I.V."/>
            <person name="Spatafora J.W."/>
            <person name="Berbee M.L."/>
        </authorList>
    </citation>
    <scope>NUCLEOTIDE SEQUENCE [LARGE SCALE GENOMIC DNA]</scope>
    <source>
        <strain evidence="1 2">NRRL 28638</strain>
    </source>
</reference>
<accession>A0A137PIM6</accession>
<evidence type="ECO:0000313" key="1">
    <source>
        <dbReference type="EMBL" id="KXN74791.1"/>
    </source>
</evidence>